<dbReference type="InterPro" id="IPR009040">
    <property type="entry name" value="Ferritin-like_diiron"/>
</dbReference>
<feature type="binding site" evidence="3">
    <location>
        <position position="131"/>
    </location>
    <ligand>
        <name>Fe cation</name>
        <dbReference type="ChEBI" id="CHEBI:24875"/>
    </ligand>
</feature>
<dbReference type="OrthoDB" id="4271929at2"/>
<feature type="binding site" evidence="3">
    <location>
        <position position="48"/>
    </location>
    <ligand>
        <name>Fe cation</name>
        <dbReference type="ChEBI" id="CHEBI:24875"/>
    </ligand>
</feature>
<reference evidence="6 7" key="1">
    <citation type="submission" date="2016-10" db="EMBL/GenBank/DDBJ databases">
        <authorList>
            <person name="de Groot N.N."/>
        </authorList>
    </citation>
    <scope>NUCLEOTIDE SEQUENCE [LARGE SCALE GENOMIC DNA]</scope>
    <source>
        <strain evidence="6 7">DSM 26515</strain>
    </source>
</reference>
<dbReference type="Gene3D" id="1.20.1260.10">
    <property type="match status" value="1"/>
</dbReference>
<dbReference type="InterPro" id="IPR008331">
    <property type="entry name" value="Ferritin_DPS_dom"/>
</dbReference>
<dbReference type="PROSITE" id="PS50905">
    <property type="entry name" value="FERRITIN_LIKE"/>
    <property type="match status" value="1"/>
</dbReference>
<dbReference type="PANTHER" id="PTHR30295:SF1">
    <property type="entry name" value="DNA PROTECTION DURING STARVATION PROTEIN"/>
    <property type="match status" value="1"/>
</dbReference>
<dbReference type="InterPro" id="IPR014490">
    <property type="entry name" value="Dps-like"/>
</dbReference>
<dbReference type="GO" id="GO:0005829">
    <property type="term" value="C:cytosol"/>
    <property type="evidence" value="ECO:0007669"/>
    <property type="project" value="TreeGrafter"/>
</dbReference>
<dbReference type="Pfam" id="PF00210">
    <property type="entry name" value="Ferritin"/>
    <property type="match status" value="1"/>
</dbReference>
<evidence type="ECO:0000256" key="2">
    <source>
        <dbReference type="ARBA" id="ARBA00023004"/>
    </source>
</evidence>
<evidence type="ECO:0000259" key="5">
    <source>
        <dbReference type="PROSITE" id="PS50905"/>
    </source>
</evidence>
<dbReference type="AlphaFoldDB" id="A0A1H6WV04"/>
<feature type="binding site" evidence="3">
    <location>
        <position position="84"/>
    </location>
    <ligand>
        <name>Fe cation</name>
        <dbReference type="ChEBI" id="CHEBI:24875"/>
    </ligand>
</feature>
<protein>
    <submittedName>
        <fullName evidence="6">Bacterioferritin</fullName>
    </submittedName>
</protein>
<dbReference type="PANTHER" id="PTHR30295">
    <property type="entry name" value="BACTERIOFERRITIN"/>
    <property type="match status" value="1"/>
</dbReference>
<dbReference type="GO" id="GO:0004322">
    <property type="term" value="F:ferroxidase activity"/>
    <property type="evidence" value="ECO:0007669"/>
    <property type="project" value="TreeGrafter"/>
</dbReference>
<dbReference type="EMBL" id="FNYC01000005">
    <property type="protein sequence ID" value="SEJ16372.1"/>
    <property type="molecule type" value="Genomic_DNA"/>
</dbReference>
<dbReference type="SUPFAM" id="SSF47240">
    <property type="entry name" value="Ferritin-like"/>
    <property type="match status" value="1"/>
</dbReference>
<evidence type="ECO:0000256" key="4">
    <source>
        <dbReference type="SAM" id="MobiDB-lite"/>
    </source>
</evidence>
<feature type="compositionally biased region" description="Low complexity" evidence="4">
    <location>
        <begin position="179"/>
        <end position="197"/>
    </location>
</feature>
<dbReference type="InterPro" id="IPR012347">
    <property type="entry name" value="Ferritin-like"/>
</dbReference>
<dbReference type="GO" id="GO:0008199">
    <property type="term" value="F:ferric iron binding"/>
    <property type="evidence" value="ECO:0007669"/>
    <property type="project" value="InterPro"/>
</dbReference>
<keyword evidence="2 3" id="KW-0408">Iron</keyword>
<evidence type="ECO:0000256" key="3">
    <source>
        <dbReference type="PIRSR" id="PIRSR018063-50"/>
    </source>
</evidence>
<keyword evidence="7" id="KW-1185">Reference proteome</keyword>
<dbReference type="GO" id="GO:0006879">
    <property type="term" value="P:intracellular iron ion homeostasis"/>
    <property type="evidence" value="ECO:0007669"/>
    <property type="project" value="UniProtKB-KW"/>
</dbReference>
<dbReference type="Proteomes" id="UP000199420">
    <property type="component" value="Unassembled WGS sequence"/>
</dbReference>
<dbReference type="PIRSF" id="PIRSF018063">
    <property type="entry name" value="Ferrtn_UCP018063"/>
    <property type="match status" value="1"/>
</dbReference>
<feature type="binding site" evidence="3">
    <location>
        <position position="163"/>
    </location>
    <ligand>
        <name>Fe cation</name>
        <dbReference type="ChEBI" id="CHEBI:24875"/>
    </ligand>
</feature>
<organism evidence="6 7">
    <name type="scientific">Frateuria terrea</name>
    <dbReference type="NCBI Taxonomy" id="529704"/>
    <lineage>
        <taxon>Bacteria</taxon>
        <taxon>Pseudomonadati</taxon>
        <taxon>Pseudomonadota</taxon>
        <taxon>Gammaproteobacteria</taxon>
        <taxon>Lysobacterales</taxon>
        <taxon>Rhodanobacteraceae</taxon>
        <taxon>Frateuria</taxon>
    </lineage>
</organism>
<dbReference type="RefSeq" id="WP_091337566.1">
    <property type="nucleotide sequence ID" value="NZ_FNYC01000005.1"/>
</dbReference>
<keyword evidence="1" id="KW-0409">Iron storage</keyword>
<dbReference type="GO" id="GO:0020037">
    <property type="term" value="F:heme binding"/>
    <property type="evidence" value="ECO:0007669"/>
    <property type="project" value="TreeGrafter"/>
</dbReference>
<dbReference type="STRING" id="529704.SAMN02927913_2571"/>
<proteinExistence type="predicted"/>
<dbReference type="CDD" id="cd00657">
    <property type="entry name" value="Ferritin_like"/>
    <property type="match status" value="1"/>
</dbReference>
<feature type="binding site" evidence="3">
    <location>
        <position position="166"/>
    </location>
    <ligand>
        <name>Fe cation</name>
        <dbReference type="ChEBI" id="CHEBI:24875"/>
    </ligand>
</feature>
<evidence type="ECO:0000313" key="6">
    <source>
        <dbReference type="EMBL" id="SEJ16372.1"/>
    </source>
</evidence>
<feature type="domain" description="Ferritin-like diiron" evidence="5">
    <location>
        <begin position="31"/>
        <end position="181"/>
    </location>
</feature>
<evidence type="ECO:0000313" key="7">
    <source>
        <dbReference type="Proteomes" id="UP000199420"/>
    </source>
</evidence>
<keyword evidence="3" id="KW-0479">Metal-binding</keyword>
<gene>
    <name evidence="6" type="ORF">SAMN04487997_2594</name>
</gene>
<name>A0A1H6WV04_9GAMM</name>
<accession>A0A1H6WV04</accession>
<sequence>MASKPFLTDIEAIRKRAREHIDQGAITAGYSADRETVIKLLNEALATEIVCTLRYKYHYYMASGIHSQAVKAEFLEHAQQEQEHADRIAERITQLDGKPNFNPDGLLSRAHADYAEGADLVDMIKEDLIAERIAIDTYRAIIEYIGADDPTTRRIMEEVLAQEEEHAEDMSTLLAQLGQQGEPAQPARAQPAAKPSPNAGSGWQH</sequence>
<feature type="region of interest" description="Disordered" evidence="4">
    <location>
        <begin position="163"/>
        <end position="205"/>
    </location>
</feature>
<evidence type="ECO:0000256" key="1">
    <source>
        <dbReference type="ARBA" id="ARBA00022434"/>
    </source>
</evidence>
<dbReference type="InterPro" id="IPR009078">
    <property type="entry name" value="Ferritin-like_SF"/>
</dbReference>